<dbReference type="InterPro" id="IPR020946">
    <property type="entry name" value="Flavin_mOase-like"/>
</dbReference>
<dbReference type="SUPFAM" id="SSF51905">
    <property type="entry name" value="FAD/NAD(P)-binding domain"/>
    <property type="match status" value="1"/>
</dbReference>
<keyword evidence="2" id="KW-0285">Flavoprotein</keyword>
<reference evidence="6 7" key="1">
    <citation type="submission" date="2019-03" db="EMBL/GenBank/DDBJ databases">
        <title>Rhodosporidium diobovatum UCD-FST 08-225 genome sequencing, assembly, and annotation.</title>
        <authorList>
            <person name="Fakankun I.U."/>
            <person name="Fristensky B."/>
            <person name="Levin D.B."/>
        </authorList>
    </citation>
    <scope>NUCLEOTIDE SEQUENCE [LARGE SCALE GENOMIC DNA]</scope>
    <source>
        <strain evidence="6 7">UCD-FST 08-225</strain>
    </source>
</reference>
<keyword evidence="6" id="KW-0503">Monooxygenase</keyword>
<comment type="similarity">
    <text evidence="1">Belongs to the FMO family.</text>
</comment>
<feature type="region of interest" description="Disordered" evidence="5">
    <location>
        <begin position="412"/>
        <end position="486"/>
    </location>
</feature>
<evidence type="ECO:0000256" key="4">
    <source>
        <dbReference type="ARBA" id="ARBA00023002"/>
    </source>
</evidence>
<dbReference type="STRING" id="5288.A0A5C5FUA0"/>
<accession>A0A5C5FUA0</accession>
<dbReference type="GO" id="GO:0050661">
    <property type="term" value="F:NADP binding"/>
    <property type="evidence" value="ECO:0007669"/>
    <property type="project" value="InterPro"/>
</dbReference>
<evidence type="ECO:0000256" key="3">
    <source>
        <dbReference type="ARBA" id="ARBA00022827"/>
    </source>
</evidence>
<evidence type="ECO:0000256" key="5">
    <source>
        <dbReference type="SAM" id="MobiDB-lite"/>
    </source>
</evidence>
<dbReference type="PANTHER" id="PTHR23023">
    <property type="entry name" value="DIMETHYLANILINE MONOOXYGENASE"/>
    <property type="match status" value="1"/>
</dbReference>
<dbReference type="OrthoDB" id="66881at2759"/>
<organism evidence="6 7">
    <name type="scientific">Rhodotorula diobovata</name>
    <dbReference type="NCBI Taxonomy" id="5288"/>
    <lineage>
        <taxon>Eukaryota</taxon>
        <taxon>Fungi</taxon>
        <taxon>Dikarya</taxon>
        <taxon>Basidiomycota</taxon>
        <taxon>Pucciniomycotina</taxon>
        <taxon>Microbotryomycetes</taxon>
        <taxon>Sporidiobolales</taxon>
        <taxon>Sporidiobolaceae</taxon>
        <taxon>Rhodotorula</taxon>
    </lineage>
</organism>
<name>A0A5C5FUA0_9BASI</name>
<keyword evidence="4" id="KW-0560">Oxidoreductase</keyword>
<evidence type="ECO:0000256" key="1">
    <source>
        <dbReference type="ARBA" id="ARBA00009183"/>
    </source>
</evidence>
<protein>
    <submittedName>
        <fullName evidence="6">Putative flavin dependent monooxygenase</fullName>
    </submittedName>
</protein>
<dbReference type="InterPro" id="IPR050346">
    <property type="entry name" value="FMO-like"/>
</dbReference>
<evidence type="ECO:0000256" key="2">
    <source>
        <dbReference type="ARBA" id="ARBA00022630"/>
    </source>
</evidence>
<keyword evidence="7" id="KW-1185">Reference proteome</keyword>
<dbReference type="GO" id="GO:0050660">
    <property type="term" value="F:flavin adenine dinucleotide binding"/>
    <property type="evidence" value="ECO:0007669"/>
    <property type="project" value="InterPro"/>
</dbReference>
<gene>
    <name evidence="6" type="ORF">DMC30DRAFT_422069</name>
</gene>
<dbReference type="InterPro" id="IPR036188">
    <property type="entry name" value="FAD/NAD-bd_sf"/>
</dbReference>
<keyword evidence="3" id="KW-0274">FAD</keyword>
<dbReference type="EMBL" id="SOZI01000084">
    <property type="protein sequence ID" value="TNY19792.1"/>
    <property type="molecule type" value="Genomic_DNA"/>
</dbReference>
<comment type="caution">
    <text evidence="6">The sequence shown here is derived from an EMBL/GenBank/DDBJ whole genome shotgun (WGS) entry which is preliminary data.</text>
</comment>
<proteinExistence type="inferred from homology"/>
<sequence>MPRPRVLVVGAGSSGLAAVQQSLLAGLDPTCVEARPGVGGAWRYDPDPGQAHLEWSDDGWLSLESPQENTYAGRPPPSPMYSSLRTNVPTSLMQFRGRPFPPTVGLFAHHQQVQDYLEAFAEPLDPQIRFNTRVTSIRHSLASDPSPPSGSRRWFASFRSTLDDNAEEETDQFDAVFVANGHYSRPYIPFTDGLRSFPGEITHARWYRLAERYRDKTVLVVGNSASGYDITRELAASIHSRRLENPNASLPRIYQAARSPPALGIPWDAPDAPEYSKEVHVLPPIRRVDGRRIEFENDEVVEDVDTIIFATGYYFSFPFLSPKHEPFASHPLTYSPTKDGKRGAPSGAEGGIRIHGLDDRFLFYLADPSMAFLALPYLTIPFPLAQLQARLAALHFASSLLLPSPLTFLPDPTCADPTTGEPDGAPESRQPVTWAEPRGRQYDMQDRMMRESGDVARAEGGLREGEGEEGEERHGERQGERGGLTGERAIFGLTSLAERDLRVGAKALRKAVLGY</sequence>
<dbReference type="Gene3D" id="3.50.50.60">
    <property type="entry name" value="FAD/NAD(P)-binding domain"/>
    <property type="match status" value="2"/>
</dbReference>
<dbReference type="GO" id="GO:0004499">
    <property type="term" value="F:N,N-dimethylaniline monooxygenase activity"/>
    <property type="evidence" value="ECO:0007669"/>
    <property type="project" value="InterPro"/>
</dbReference>
<evidence type="ECO:0000313" key="7">
    <source>
        <dbReference type="Proteomes" id="UP000311382"/>
    </source>
</evidence>
<evidence type="ECO:0000313" key="6">
    <source>
        <dbReference type="EMBL" id="TNY19792.1"/>
    </source>
</evidence>
<feature type="compositionally biased region" description="Basic and acidic residues" evidence="5">
    <location>
        <begin position="437"/>
        <end position="480"/>
    </location>
</feature>
<dbReference type="Proteomes" id="UP000311382">
    <property type="component" value="Unassembled WGS sequence"/>
</dbReference>
<dbReference type="AlphaFoldDB" id="A0A5C5FUA0"/>
<dbReference type="Pfam" id="PF00743">
    <property type="entry name" value="FMO-like"/>
    <property type="match status" value="3"/>
</dbReference>